<sequence>MFFDVFRLPFSTRQNSCRVRITHRNFNYLNDLVRGRHSTF</sequence>
<gene>
    <name evidence="1" type="ORF">NCTC10283_00398</name>
</gene>
<dbReference type="Proteomes" id="UP000254209">
    <property type="component" value="Unassembled WGS sequence"/>
</dbReference>
<reference evidence="1 2" key="1">
    <citation type="submission" date="2018-06" db="EMBL/GenBank/DDBJ databases">
        <authorList>
            <consortium name="Pathogen Informatics"/>
            <person name="Doyle S."/>
        </authorList>
    </citation>
    <scope>NUCLEOTIDE SEQUENCE [LARGE SCALE GENOMIC DNA]</scope>
    <source>
        <strain evidence="1 2">NCTC10283</strain>
    </source>
</reference>
<dbReference type="RefSeq" id="WP_280517544.1">
    <property type="nucleotide sequence ID" value="NZ_CP091519.2"/>
</dbReference>
<accession>A0A376BKT4</accession>
<dbReference type="EMBL" id="UFSO01000002">
    <property type="protein sequence ID" value="SSY70311.1"/>
    <property type="molecule type" value="Genomic_DNA"/>
</dbReference>
<keyword evidence="2" id="KW-1185">Reference proteome</keyword>
<name>A0A376BKT4_9NEIS</name>
<protein>
    <submittedName>
        <fullName evidence="1">Uncharacterized protein</fullName>
    </submittedName>
</protein>
<evidence type="ECO:0000313" key="1">
    <source>
        <dbReference type="EMBL" id="SSY70311.1"/>
    </source>
</evidence>
<evidence type="ECO:0000313" key="2">
    <source>
        <dbReference type="Proteomes" id="UP000254209"/>
    </source>
</evidence>
<organism evidence="1 2">
    <name type="scientific">Alysiella crassa</name>
    <dbReference type="NCBI Taxonomy" id="153491"/>
    <lineage>
        <taxon>Bacteria</taxon>
        <taxon>Pseudomonadati</taxon>
        <taxon>Pseudomonadota</taxon>
        <taxon>Betaproteobacteria</taxon>
        <taxon>Neisseriales</taxon>
        <taxon>Neisseriaceae</taxon>
        <taxon>Alysiella</taxon>
    </lineage>
</organism>
<dbReference type="AlphaFoldDB" id="A0A376BKT4"/>
<proteinExistence type="predicted"/>